<evidence type="ECO:0000313" key="4">
    <source>
        <dbReference type="EMBL" id="MBB5091762.1"/>
    </source>
</evidence>
<evidence type="ECO:0000313" key="5">
    <source>
        <dbReference type="Proteomes" id="UP000531231"/>
    </source>
</evidence>
<organism evidence="4 5">
    <name type="scientific">Pseudochrobactrum saccharolyticum</name>
    <dbReference type="NCBI Taxonomy" id="354352"/>
    <lineage>
        <taxon>Bacteria</taxon>
        <taxon>Pseudomonadati</taxon>
        <taxon>Pseudomonadota</taxon>
        <taxon>Alphaproteobacteria</taxon>
        <taxon>Hyphomicrobiales</taxon>
        <taxon>Brucellaceae</taxon>
        <taxon>Pseudochrobactrum</taxon>
    </lineage>
</organism>
<evidence type="ECO:0000256" key="1">
    <source>
        <dbReference type="ARBA" id="ARBA00004328"/>
    </source>
</evidence>
<sequence>MDLEIKEALDSAKTTLNEVKKAQADLSEQLAVLEEKKASGEDVTDIKSRIEDSRNELTELGEAVTDLTKKMSAGRQEEKSLGRIIAEQKNFKDRILGRETVEVKDITSASFGTITLPAGARRGNRGMIAPVNQALFLRDIIPSASTSAAVIEYLQESGYTNAAATVAAGAQKPQSELTFAAKQAAMVKMAHFFRINEETLDDVDGLEAYINQRGLYGLLLKEEAEVLNGTGAANRVDGLIKNSTAYNNALIPGTTPENAMDDIRVAIAQVADADLIASAVVMNHLDAAALDLAKDKDGRYLHPAFAGNTAWGLPVVRTKGLPQGKFIVGGFVGNTLLWQRKGIEIRRSTEDRDNFVTNKVTILLEERIQLETLRPEGIVHGDLTVAPAGTGG</sequence>
<dbReference type="AlphaFoldDB" id="A0A7W8AJY2"/>
<dbReference type="SUPFAM" id="SSF56563">
    <property type="entry name" value="Major capsid protein gp5"/>
    <property type="match status" value="1"/>
</dbReference>
<dbReference type="Gene3D" id="3.30.2400.10">
    <property type="entry name" value="Major capsid protein gp5"/>
    <property type="match status" value="1"/>
</dbReference>
<dbReference type="NCBIfam" id="TIGR01554">
    <property type="entry name" value="major_cap_HK97"/>
    <property type="match status" value="1"/>
</dbReference>
<comment type="subcellular location">
    <subcellularLocation>
        <location evidence="1">Virion</location>
    </subcellularLocation>
</comment>
<gene>
    <name evidence="4" type="ORF">HNQ68_002303</name>
</gene>
<accession>A0A7W8AJY2</accession>
<dbReference type="RefSeq" id="WP_151159716.1">
    <property type="nucleotide sequence ID" value="NZ_JACHIL010000003.1"/>
</dbReference>
<protein>
    <submittedName>
        <fullName evidence="4">HK97 family phage major capsid protein</fullName>
    </submittedName>
</protein>
<evidence type="ECO:0000259" key="3">
    <source>
        <dbReference type="Pfam" id="PF05065"/>
    </source>
</evidence>
<dbReference type="Pfam" id="PF05065">
    <property type="entry name" value="Phage_capsid"/>
    <property type="match status" value="1"/>
</dbReference>
<reference evidence="4 5" key="1">
    <citation type="submission" date="2020-08" db="EMBL/GenBank/DDBJ databases">
        <title>Genomic Encyclopedia of Type Strains, Phase IV (KMG-IV): sequencing the most valuable type-strain genomes for metagenomic binning, comparative biology and taxonomic classification.</title>
        <authorList>
            <person name="Goeker M."/>
        </authorList>
    </citation>
    <scope>NUCLEOTIDE SEQUENCE [LARGE SCALE GENOMIC DNA]</scope>
    <source>
        <strain evidence="4 5">DSM 25620</strain>
    </source>
</reference>
<feature type="coiled-coil region" evidence="2">
    <location>
        <begin position="5"/>
        <end position="70"/>
    </location>
</feature>
<keyword evidence="5" id="KW-1185">Reference proteome</keyword>
<dbReference type="EMBL" id="JACHIL010000003">
    <property type="protein sequence ID" value="MBB5091762.1"/>
    <property type="molecule type" value="Genomic_DNA"/>
</dbReference>
<dbReference type="InterPro" id="IPR054612">
    <property type="entry name" value="Phage_capsid-like_C"/>
</dbReference>
<dbReference type="InterPro" id="IPR024455">
    <property type="entry name" value="Phage_capsid"/>
</dbReference>
<name>A0A7W8AJY2_9HYPH</name>
<proteinExistence type="predicted"/>
<dbReference type="Gene3D" id="3.30.2320.10">
    <property type="entry name" value="hypothetical protein PF0899 domain"/>
    <property type="match status" value="1"/>
</dbReference>
<comment type="caution">
    <text evidence="4">The sequence shown here is derived from an EMBL/GenBank/DDBJ whole genome shotgun (WGS) entry which is preliminary data.</text>
</comment>
<feature type="domain" description="Phage capsid-like C-terminal" evidence="3">
    <location>
        <begin position="127"/>
        <end position="381"/>
    </location>
</feature>
<evidence type="ECO:0000256" key="2">
    <source>
        <dbReference type="SAM" id="Coils"/>
    </source>
</evidence>
<keyword evidence="2" id="KW-0175">Coiled coil</keyword>
<dbReference type="Proteomes" id="UP000531231">
    <property type="component" value="Unassembled WGS sequence"/>
</dbReference>